<dbReference type="PANTHER" id="PTHR38454:SF1">
    <property type="entry name" value="INTEGRAL MEMBRANE PROTEIN"/>
    <property type="match status" value="1"/>
</dbReference>
<feature type="transmembrane region" description="Helical" evidence="1">
    <location>
        <begin position="104"/>
        <end position="125"/>
    </location>
</feature>
<evidence type="ECO:0008006" key="4">
    <source>
        <dbReference type="Google" id="ProtNLM"/>
    </source>
</evidence>
<sequence>MKVNLLSFFKEKWPYLLIIILALFFFSSLFLPNLKLFYTPDFGQSDIWNFNYPLKDFLSKSIKSGQLPFWSKNIGGGFPLLAEGQIGALNIINLLLFGFFPIPLAWNLSFVWIFFFSFLGSYLFLRKLQFSRISSTFGGIIFSFGGFFVCHLSHFNLIQASSFLPWLFYFSFKIINNKKVALNILFFAFILAQQFFAGHPQMTFICLLGLFFFYLIYLPQNYKTKKNLFKKFFLLGLAVVFGFILAAPQLLPTLELSKISMRKGGISTKTIFQFPYPPQHLITFLIPNYFGTPKEGTYPAFKNGQWGIYWENTAYLGILPLLLLLFLFVSKKNWQIKKTLLGIFFISLLLVLGNGSPLYFVFSFPPFNFFRVPSRFLLLVAFSLSIMASQGLDNLQELVKKSKKIKIYPQFLALIIIGIAIFDLFSFGINYHPLIDKDKALAPPLITNYLTLGQRVFNHSSQLKSWNDEFLEFGWQNIDNYLFFKNGLRANLNLLFNIPNIEAFYGLPPLRQFLYQQGLNQKLLNAGAVKYVTSTKLLEGDYHLNLLKTIETTKKKSAKYYLYENPEALERFRFANKYLIVSSLNGFFNLIKKEDFSFQNSVILEKDPNIKLESNGNSLSQLELLEDKDQKISLKIYTNEDLILVIADSFYPGWEAKIDGQKTEIMPANLNQRAIIIPKGEHLIEMNYFPKSFYLGLLMSLTSLILFLLIYLKFCSSKSFKSESS</sequence>
<evidence type="ECO:0000313" key="2">
    <source>
        <dbReference type="EMBL" id="PIS09688.1"/>
    </source>
</evidence>
<protein>
    <recommendedName>
        <fullName evidence="4">Membrane protein 6-pyruvoyl-tetrahydropterin synthase-related domain-containing protein</fullName>
    </recommendedName>
</protein>
<feature type="transmembrane region" description="Helical" evidence="1">
    <location>
        <begin position="202"/>
        <end position="220"/>
    </location>
</feature>
<name>A0A2H0WCN4_9BACT</name>
<keyword evidence="1" id="KW-1133">Transmembrane helix</keyword>
<comment type="caution">
    <text evidence="2">The sequence shown here is derived from an EMBL/GenBank/DDBJ whole genome shotgun (WGS) entry which is preliminary data.</text>
</comment>
<feature type="transmembrane region" description="Helical" evidence="1">
    <location>
        <begin position="407"/>
        <end position="429"/>
    </location>
</feature>
<feature type="transmembrane region" description="Helical" evidence="1">
    <location>
        <begin position="180"/>
        <end position="196"/>
    </location>
</feature>
<reference evidence="3" key="1">
    <citation type="submission" date="2017-09" db="EMBL/GenBank/DDBJ databases">
        <title>Depth-based differentiation of microbial function through sediment-hosted aquifers and enrichment of novel symbionts in the deep terrestrial subsurface.</title>
        <authorList>
            <person name="Probst A.J."/>
            <person name="Ladd B."/>
            <person name="Jarett J.K."/>
            <person name="Geller-Mcgrath D.E."/>
            <person name="Sieber C.M.K."/>
            <person name="Emerson J.B."/>
            <person name="Anantharaman K."/>
            <person name="Thomas B.C."/>
            <person name="Malmstrom R."/>
            <person name="Stieglmeier M."/>
            <person name="Klingl A."/>
            <person name="Woyke T."/>
            <person name="Ryan C.M."/>
            <person name="Banfield J.F."/>
        </authorList>
    </citation>
    <scope>NUCLEOTIDE SEQUENCE [LARGE SCALE GENOMIC DNA]</scope>
</reference>
<proteinExistence type="predicted"/>
<organism evidence="2 3">
    <name type="scientific">Candidatus Beckwithbacteria bacterium CG10_big_fil_rev_8_21_14_0_10_34_10</name>
    <dbReference type="NCBI Taxonomy" id="1974495"/>
    <lineage>
        <taxon>Bacteria</taxon>
        <taxon>Candidatus Beckwithiibacteriota</taxon>
    </lineage>
</organism>
<dbReference type="Proteomes" id="UP000230093">
    <property type="component" value="Unassembled WGS sequence"/>
</dbReference>
<keyword evidence="1" id="KW-0812">Transmembrane</keyword>
<accession>A0A2H0WCN4</accession>
<evidence type="ECO:0000313" key="3">
    <source>
        <dbReference type="Proteomes" id="UP000230093"/>
    </source>
</evidence>
<feature type="transmembrane region" description="Helical" evidence="1">
    <location>
        <begin position="308"/>
        <end position="329"/>
    </location>
</feature>
<feature type="transmembrane region" description="Helical" evidence="1">
    <location>
        <begin position="12"/>
        <end position="31"/>
    </location>
</feature>
<feature type="transmembrane region" description="Helical" evidence="1">
    <location>
        <begin position="341"/>
        <end position="364"/>
    </location>
</feature>
<dbReference type="EMBL" id="PEZT01000001">
    <property type="protein sequence ID" value="PIS09688.1"/>
    <property type="molecule type" value="Genomic_DNA"/>
</dbReference>
<evidence type="ECO:0000256" key="1">
    <source>
        <dbReference type="SAM" id="Phobius"/>
    </source>
</evidence>
<dbReference type="PANTHER" id="PTHR38454">
    <property type="entry name" value="INTEGRAL MEMBRANE PROTEIN-RELATED"/>
    <property type="match status" value="1"/>
</dbReference>
<dbReference type="Pfam" id="PF09586">
    <property type="entry name" value="YfhO"/>
    <property type="match status" value="2"/>
</dbReference>
<feature type="transmembrane region" description="Helical" evidence="1">
    <location>
        <begin position="137"/>
        <end position="168"/>
    </location>
</feature>
<feature type="transmembrane region" description="Helical" evidence="1">
    <location>
        <begin position="693"/>
        <end position="712"/>
    </location>
</feature>
<keyword evidence="1" id="KW-0472">Membrane</keyword>
<feature type="transmembrane region" description="Helical" evidence="1">
    <location>
        <begin position="232"/>
        <end position="251"/>
    </location>
</feature>
<dbReference type="InterPro" id="IPR018580">
    <property type="entry name" value="Uncharacterised_YfhO"/>
</dbReference>
<gene>
    <name evidence="2" type="ORF">COT75_00635</name>
</gene>
<dbReference type="AlphaFoldDB" id="A0A2H0WCN4"/>